<keyword evidence="2" id="KW-0472">Membrane</keyword>
<sequence length="1814" mass="209245">MKTNLIKVLALCFMFLAAFSIVSAATFTTWEPEQPYCNNPADCTIDKWTDVVANNVNDIQKNKKFSVYVQDIAAYLVIFIWIIGVLYIIYSGFVILTSSGDDWKVKKAKVSIMYVLIWIILVFLAYPIIKWAVWLVNSSGTSFEMPTFIERTYAYTTNDANTFDESKKKVEILASDLERDYKVNGKISTSNLLQLQTLVNESITTFPDDDNFVTNNSIARNLLIAIDVVKKSPDSDTKITELAKNLKDFLTRIKIPRISAKITATPQSWSAPLSVTLRASDVVDPSWVIVPQWNYIWWIKQASGRKVLWTWPSINYTFKEEKNYIVNLDIVSASRNTKWKIDVLPFSWTIKIDVLPSVGNIFFYINWINVSDMDRFKITPNIWKAWLIMDASASQPASWSKFSKTSWNFWNWNSFSYDLYPRIEKQYYVNEWNYSIVLKLVTNEWKEISKNLYLEVRDPVASIKSERNTWFVGEDFKFSVNTTFMEWTLNYEWKIIELGWNQPILTSSKENISYKFKKTGKYAVKLKSTSPSGKEDTDTVVITIESRDPIAVFDVTNSNSETPNVFKLDASQSFDPDTFDNSKLTFSWQVDGQKVDLESPSRNWAIWKYTFNSEWNHKIVLDISNQEGKTATVKKEVSVNSLLSVKMNFSPKIVKNGTPISIIADSKETTAFEWSFWDWETDTTNAGRINHVYKKSWTYNLGLTVRWKRAWDSNTITRKVYVSDWVSPFALITMKSNNDEYFLTPDACDWNDAYILDRANMITFSANDSTNIDWSTSGLSYSWKYMNRTSSQPQFSYKFDELGCFPVTLTVKSQKNWKINTVRNFVKIENLPPKISGLSVTTLDMNSDPVIVKVAANNPTDADWAIVSYLWYYYTDSDPEPQDYRVTKQSSTTFVLPRVTGKYYFVLVAEDSNWAKYDTDKETDNKYSIQLSTDNVNTPIIKLTADKTSIATWDEINFEATVSDILGKDISNKVEYKWDFDGDWFYDDTTTSWKVSHKFSTPWNISLKVKVTHKGISNTKYQLISVKNTLKPNFEYYSIGKKLVLLNTTEWVYNTATWTLWNDVSSTNLDSFVYDFKDEDFPEKVSLKVSDWQSSKTVELSVRKDVVNLSKVSRSTDKLIAFTYPSSDNGTIHMTKAGNKLFIYLGESKWWASQYCIDTDAKIDSDLNGTTDDDCDNKWTDSYTSWTPFVIKDFDNSIKERSMKLSISNWSKIIESKEIKVILDYIESKSTKDFWDNKDISDSDRKWIEELKTLIKKAPERERLQMMQYLSSLQENWFDDREKTKTVIDFESYINSSGLDQKLKDEFYNLLEWFLVTQNQAKDEVSLAAKVLKSLIPKTNPNYEQIVKNIDEILSHPTNTKLNKDLGTFILDSIKNDENIPNKDKVIIKSQLLVIIYGSQKNIPADLTAENGEAESDWWWIMWFISWFVKVVLYIILFLLFWVLLLFVYFKITNKNENLSFQDFIIEMLLQKNATPKPQAPKQDIPPPPPSQPKQDILSSIPEPTITPEQPTIAEPPVATVPPIDEYNPQKAPSKPTAEPDAWLPDWLKWMSASEKQESVPPSVTEKEMAPAEEVTAKEAPSLAQESDLPDWLKGMDSKELQNEIEEELSWTASQEIYQDEISKTPEEPASEAQSELPDWLKWIPEAPAPEQPKTEENKTEEIIPAEEAKKPESDELPDWLKSAPPEPETDKDSGTSEEQSVSASEDTEKPEENIPDWLKWSSPAPDEDIQDNEEEENPFIESTSLDLSEPAEQKPEKKPHPKKEKKPDTTPADEADFSTKQVKPFPKKPTSKQNKENVSQNDEKQDDLPDWLK</sequence>
<feature type="transmembrane region" description="Helical" evidence="2">
    <location>
        <begin position="1418"/>
        <end position="1450"/>
    </location>
</feature>
<proteinExistence type="predicted"/>
<dbReference type="EMBL" id="AMFJ01000385">
    <property type="protein sequence ID" value="EKE27985.1"/>
    <property type="molecule type" value="Genomic_DNA"/>
</dbReference>
<evidence type="ECO:0000256" key="1">
    <source>
        <dbReference type="SAM" id="MobiDB-lite"/>
    </source>
</evidence>
<dbReference type="PROSITE" id="PS50093">
    <property type="entry name" value="PKD"/>
    <property type="match status" value="1"/>
</dbReference>
<protein>
    <recommendedName>
        <fullName evidence="4">PKD domain-containing protein</fullName>
    </recommendedName>
</protein>
<feature type="compositionally biased region" description="Low complexity" evidence="1">
    <location>
        <begin position="1501"/>
        <end position="1517"/>
    </location>
</feature>
<feature type="signal peptide" evidence="3">
    <location>
        <begin position="1"/>
        <end position="24"/>
    </location>
</feature>
<dbReference type="InterPro" id="IPR022409">
    <property type="entry name" value="PKD/Chitinase_dom"/>
</dbReference>
<dbReference type="InterPro" id="IPR035986">
    <property type="entry name" value="PKD_dom_sf"/>
</dbReference>
<evidence type="ECO:0000313" key="5">
    <source>
        <dbReference type="EMBL" id="EKE27985.1"/>
    </source>
</evidence>
<feature type="compositionally biased region" description="Acidic residues" evidence="1">
    <location>
        <begin position="1726"/>
        <end position="1739"/>
    </location>
</feature>
<dbReference type="Gene3D" id="2.60.40.10">
    <property type="entry name" value="Immunoglobulins"/>
    <property type="match status" value="3"/>
</dbReference>
<gene>
    <name evidence="5" type="ORF">ACD_3C00111G0002</name>
</gene>
<keyword evidence="2" id="KW-1133">Transmembrane helix</keyword>
<evidence type="ECO:0000256" key="2">
    <source>
        <dbReference type="SAM" id="Phobius"/>
    </source>
</evidence>
<feature type="transmembrane region" description="Helical" evidence="2">
    <location>
        <begin position="108"/>
        <end position="129"/>
    </location>
</feature>
<reference evidence="5" key="1">
    <citation type="journal article" date="2012" name="Science">
        <title>Fermentation, hydrogen, and sulfur metabolism in multiple uncultivated bacterial phyla.</title>
        <authorList>
            <person name="Wrighton K.C."/>
            <person name="Thomas B.C."/>
            <person name="Sharon I."/>
            <person name="Miller C.S."/>
            <person name="Castelle C.J."/>
            <person name="VerBerkmoes N.C."/>
            <person name="Wilkins M.J."/>
            <person name="Hettich R.L."/>
            <person name="Lipton M.S."/>
            <person name="Williams K.H."/>
            <person name="Long P.E."/>
            <person name="Banfield J.F."/>
        </authorList>
    </citation>
    <scope>NUCLEOTIDE SEQUENCE [LARGE SCALE GENOMIC DNA]</scope>
</reference>
<evidence type="ECO:0000259" key="4">
    <source>
        <dbReference type="PROSITE" id="PS50093"/>
    </source>
</evidence>
<dbReference type="InterPro" id="IPR000601">
    <property type="entry name" value="PKD_dom"/>
</dbReference>
<dbReference type="SUPFAM" id="SSF49299">
    <property type="entry name" value="PKD domain"/>
    <property type="match status" value="4"/>
</dbReference>
<evidence type="ECO:0000256" key="3">
    <source>
        <dbReference type="SAM" id="SignalP"/>
    </source>
</evidence>
<keyword evidence="3" id="KW-0732">Signal</keyword>
<feature type="region of interest" description="Disordered" evidence="1">
    <location>
        <begin position="1476"/>
        <end position="1542"/>
    </location>
</feature>
<feature type="transmembrane region" description="Helical" evidence="2">
    <location>
        <begin position="72"/>
        <end position="96"/>
    </location>
</feature>
<feature type="compositionally biased region" description="Basic and acidic residues" evidence="1">
    <location>
        <begin position="1653"/>
        <end position="1674"/>
    </location>
</feature>
<feature type="domain" description="PKD" evidence="4">
    <location>
        <begin position="666"/>
        <end position="705"/>
    </location>
</feature>
<feature type="chain" id="PRO_5017209470" description="PKD domain-containing protein" evidence="3">
    <location>
        <begin position="25"/>
        <end position="1814"/>
    </location>
</feature>
<dbReference type="InterPro" id="IPR013783">
    <property type="entry name" value="Ig-like_fold"/>
</dbReference>
<feature type="region of interest" description="Disordered" evidence="1">
    <location>
        <begin position="1554"/>
        <end position="1590"/>
    </location>
</feature>
<accession>K2GX86</accession>
<feature type="compositionally biased region" description="Basic and acidic residues" evidence="1">
    <location>
        <begin position="1802"/>
        <end position="1814"/>
    </location>
</feature>
<name>K2GX86_9BACT</name>
<feature type="region of interest" description="Disordered" evidence="1">
    <location>
        <begin position="1604"/>
        <end position="1814"/>
    </location>
</feature>
<dbReference type="SMART" id="SM00089">
    <property type="entry name" value="PKD"/>
    <property type="match status" value="3"/>
</dbReference>
<keyword evidence="2" id="KW-0812">Transmembrane</keyword>
<comment type="caution">
    <text evidence="5">The sequence shown here is derived from an EMBL/GenBank/DDBJ whole genome shotgun (WGS) entry which is preliminary data.</text>
</comment>
<organism evidence="5">
    <name type="scientific">uncultured bacterium</name>
    <name type="common">gcode 4</name>
    <dbReference type="NCBI Taxonomy" id="1234023"/>
    <lineage>
        <taxon>Bacteria</taxon>
        <taxon>environmental samples</taxon>
    </lineage>
</organism>
<dbReference type="CDD" id="cd00146">
    <property type="entry name" value="PKD"/>
    <property type="match status" value="1"/>
</dbReference>